<dbReference type="STRING" id="1912961.BU204_32420"/>
<sequence>MSRTGVTDSRPDLVADIVADVVAATRHGSVVYSRNRFHAPWGIRVPAGAIASFHVVTDGPCWVVADGDEPIPLAPGDVALVPAGVGHSIVDIPGRATLSFAELIGGPLGEVETPKELVIDGDGPVTRLLCAGFLLDSRHPLIAVLPHVVHVGAEQADRSGLAAAVELLAAEVDRADPGARAVIDSLVDLLFVYLLRAWFTEHAGEGWARALHDPTVGGALALVHQDPARRWTVAALADAVAVPRATFSRRFTALTGQPPMAYVTSWRMTVAADLLRGEGMSLREVARRVGYDSEFAFARAFKRAVGRPPGRYRQASSRPAPG</sequence>
<keyword evidence="1" id="KW-0805">Transcription regulation</keyword>
<dbReference type="Proteomes" id="UP000185596">
    <property type="component" value="Unassembled WGS sequence"/>
</dbReference>
<dbReference type="OrthoDB" id="241790at2"/>
<proteinExistence type="predicted"/>
<dbReference type="GO" id="GO:0043565">
    <property type="term" value="F:sequence-specific DNA binding"/>
    <property type="evidence" value="ECO:0007669"/>
    <property type="project" value="InterPro"/>
</dbReference>
<evidence type="ECO:0000259" key="4">
    <source>
        <dbReference type="PROSITE" id="PS01124"/>
    </source>
</evidence>
<feature type="domain" description="HTH araC/xylS-type" evidence="4">
    <location>
        <begin position="217"/>
        <end position="315"/>
    </location>
</feature>
<protein>
    <recommendedName>
        <fullName evidence="4">HTH araC/xylS-type domain-containing protein</fullName>
    </recommendedName>
</protein>
<dbReference type="EMBL" id="MSIE01000081">
    <property type="protein sequence ID" value="OLF09924.1"/>
    <property type="molecule type" value="Genomic_DNA"/>
</dbReference>
<comment type="caution">
    <text evidence="5">The sequence shown here is derived from an EMBL/GenBank/DDBJ whole genome shotgun (WGS) entry which is preliminary data.</text>
</comment>
<evidence type="ECO:0000256" key="1">
    <source>
        <dbReference type="ARBA" id="ARBA00023015"/>
    </source>
</evidence>
<dbReference type="PANTHER" id="PTHR46796:SF7">
    <property type="entry name" value="ARAC FAMILY TRANSCRIPTIONAL REGULATOR"/>
    <property type="match status" value="1"/>
</dbReference>
<dbReference type="SMART" id="SM00342">
    <property type="entry name" value="HTH_ARAC"/>
    <property type="match status" value="1"/>
</dbReference>
<evidence type="ECO:0000313" key="6">
    <source>
        <dbReference type="Proteomes" id="UP000185596"/>
    </source>
</evidence>
<dbReference type="PANTHER" id="PTHR46796">
    <property type="entry name" value="HTH-TYPE TRANSCRIPTIONAL ACTIVATOR RHAS-RELATED"/>
    <property type="match status" value="1"/>
</dbReference>
<dbReference type="Gene3D" id="1.10.10.60">
    <property type="entry name" value="Homeodomain-like"/>
    <property type="match status" value="2"/>
</dbReference>
<name>A0A1Q8C6D3_9PSEU</name>
<dbReference type="InterPro" id="IPR050204">
    <property type="entry name" value="AraC_XylS_family_regulators"/>
</dbReference>
<dbReference type="GO" id="GO:0003700">
    <property type="term" value="F:DNA-binding transcription factor activity"/>
    <property type="evidence" value="ECO:0007669"/>
    <property type="project" value="InterPro"/>
</dbReference>
<dbReference type="PROSITE" id="PS00041">
    <property type="entry name" value="HTH_ARAC_FAMILY_1"/>
    <property type="match status" value="1"/>
</dbReference>
<evidence type="ECO:0000256" key="2">
    <source>
        <dbReference type="ARBA" id="ARBA00023125"/>
    </source>
</evidence>
<dbReference type="Pfam" id="PF12852">
    <property type="entry name" value="Cupin_6"/>
    <property type="match status" value="1"/>
</dbReference>
<keyword evidence="2" id="KW-0238">DNA-binding</keyword>
<evidence type="ECO:0000313" key="5">
    <source>
        <dbReference type="EMBL" id="OLF09924.1"/>
    </source>
</evidence>
<dbReference type="RefSeq" id="WP_075129614.1">
    <property type="nucleotide sequence ID" value="NZ_MSIE01000081.1"/>
</dbReference>
<dbReference type="InterPro" id="IPR020449">
    <property type="entry name" value="Tscrpt_reg_AraC-type_HTH"/>
</dbReference>
<reference evidence="5 6" key="1">
    <citation type="submission" date="2016-12" db="EMBL/GenBank/DDBJ databases">
        <title>The draft genome sequence of Actinophytocola sp. 11-183.</title>
        <authorList>
            <person name="Wang W."/>
            <person name="Yuan L."/>
        </authorList>
    </citation>
    <scope>NUCLEOTIDE SEQUENCE [LARGE SCALE GENOMIC DNA]</scope>
    <source>
        <strain evidence="5 6">11-183</strain>
    </source>
</reference>
<accession>A0A1Q8C6D3</accession>
<gene>
    <name evidence="5" type="ORF">BU204_32420</name>
</gene>
<keyword evidence="6" id="KW-1185">Reference proteome</keyword>
<dbReference type="Pfam" id="PF12833">
    <property type="entry name" value="HTH_18"/>
    <property type="match status" value="1"/>
</dbReference>
<dbReference type="PROSITE" id="PS01124">
    <property type="entry name" value="HTH_ARAC_FAMILY_2"/>
    <property type="match status" value="1"/>
</dbReference>
<organism evidence="5 6">
    <name type="scientific">Actinophytocola xanthii</name>
    <dbReference type="NCBI Taxonomy" id="1912961"/>
    <lineage>
        <taxon>Bacteria</taxon>
        <taxon>Bacillati</taxon>
        <taxon>Actinomycetota</taxon>
        <taxon>Actinomycetes</taxon>
        <taxon>Pseudonocardiales</taxon>
        <taxon>Pseudonocardiaceae</taxon>
    </lineage>
</organism>
<dbReference type="InterPro" id="IPR009057">
    <property type="entry name" value="Homeodomain-like_sf"/>
</dbReference>
<dbReference type="SUPFAM" id="SSF46689">
    <property type="entry name" value="Homeodomain-like"/>
    <property type="match status" value="2"/>
</dbReference>
<evidence type="ECO:0000256" key="3">
    <source>
        <dbReference type="ARBA" id="ARBA00023163"/>
    </source>
</evidence>
<dbReference type="InterPro" id="IPR018062">
    <property type="entry name" value="HTH_AraC-typ_CS"/>
</dbReference>
<dbReference type="InterPro" id="IPR011051">
    <property type="entry name" value="RmlC_Cupin_sf"/>
</dbReference>
<dbReference type="AlphaFoldDB" id="A0A1Q8C6D3"/>
<dbReference type="SUPFAM" id="SSF51182">
    <property type="entry name" value="RmlC-like cupins"/>
    <property type="match status" value="1"/>
</dbReference>
<dbReference type="InterPro" id="IPR018060">
    <property type="entry name" value="HTH_AraC"/>
</dbReference>
<dbReference type="InterPro" id="IPR032783">
    <property type="entry name" value="AraC_lig"/>
</dbReference>
<keyword evidence="3" id="KW-0804">Transcription</keyword>
<dbReference type="PRINTS" id="PR00032">
    <property type="entry name" value="HTHARAC"/>
</dbReference>